<feature type="region of interest" description="Disordered" evidence="1">
    <location>
        <begin position="134"/>
        <end position="170"/>
    </location>
</feature>
<keyword evidence="3" id="KW-1185">Reference proteome</keyword>
<sequence>MFEFIVTEYLNNTRYKSWSIISILKYTKSKCQLYTDSIDNLKEDIYTALRKYKENPDTHMNLANKLNKMLSNFEKLFSTIEVKEFVDKLRKEQEERGFDTALQINVASACAIKALKGYCMNQTVINELKNNNFEEGSSKTKSIKRKNNINEDDASSEIENSSEYDERPNKIKKQATNDIEEVISNSGASDKSNEESFDSGYKTPPTGPRNITVMTTPQKPTLLADSVNYIVNHFTVNINLQCVIMKEKPADTIPKSIRDWIINVLSSGKDVFKSSIITSLIPDHKFRKICEIILYDFFSMASKNSLNRHIGERKYTVERIVPLFKAIQFVYKEFMFDWIEVQLNCIKDMKTLFPNFDMTLNKADGVCLKVSSNKEVVFIEIAGGPEVTSAVVKHAKEDTEKLIKEAMFGWVSLLRDYLDKNVDKAMKICTYMVQVIGDRITLSEFCLNKKHSYMVSLEEQINELKKLMLSNIIEEEPTIRDWIWVPNSITEWEVININDTNT</sequence>
<name>A0A9N9CD50_9GLOM</name>
<dbReference type="Proteomes" id="UP000789759">
    <property type="component" value="Unassembled WGS sequence"/>
</dbReference>
<evidence type="ECO:0000256" key="1">
    <source>
        <dbReference type="SAM" id="MobiDB-lite"/>
    </source>
</evidence>
<reference evidence="2" key="1">
    <citation type="submission" date="2021-06" db="EMBL/GenBank/DDBJ databases">
        <authorList>
            <person name="Kallberg Y."/>
            <person name="Tangrot J."/>
            <person name="Rosling A."/>
        </authorList>
    </citation>
    <scope>NUCLEOTIDE SEQUENCE</scope>
    <source>
        <strain evidence="2">FL966</strain>
    </source>
</reference>
<evidence type="ECO:0000313" key="2">
    <source>
        <dbReference type="EMBL" id="CAG8595663.1"/>
    </source>
</evidence>
<dbReference type="AlphaFoldDB" id="A0A9N9CD50"/>
<evidence type="ECO:0000313" key="3">
    <source>
        <dbReference type="Proteomes" id="UP000789759"/>
    </source>
</evidence>
<gene>
    <name evidence="2" type="ORF">CPELLU_LOCUS6747</name>
</gene>
<protein>
    <submittedName>
        <fullName evidence="2">12696_t:CDS:1</fullName>
    </submittedName>
</protein>
<feature type="compositionally biased region" description="Acidic residues" evidence="1">
    <location>
        <begin position="150"/>
        <end position="163"/>
    </location>
</feature>
<accession>A0A9N9CD50</accession>
<dbReference type="OrthoDB" id="2407081at2759"/>
<feature type="region of interest" description="Disordered" evidence="1">
    <location>
        <begin position="183"/>
        <end position="211"/>
    </location>
</feature>
<comment type="caution">
    <text evidence="2">The sequence shown here is derived from an EMBL/GenBank/DDBJ whole genome shotgun (WGS) entry which is preliminary data.</text>
</comment>
<proteinExistence type="predicted"/>
<dbReference type="EMBL" id="CAJVQA010004298">
    <property type="protein sequence ID" value="CAG8595663.1"/>
    <property type="molecule type" value="Genomic_DNA"/>
</dbReference>
<organism evidence="2 3">
    <name type="scientific">Cetraspora pellucida</name>
    <dbReference type="NCBI Taxonomy" id="1433469"/>
    <lineage>
        <taxon>Eukaryota</taxon>
        <taxon>Fungi</taxon>
        <taxon>Fungi incertae sedis</taxon>
        <taxon>Mucoromycota</taxon>
        <taxon>Glomeromycotina</taxon>
        <taxon>Glomeromycetes</taxon>
        <taxon>Diversisporales</taxon>
        <taxon>Gigasporaceae</taxon>
        <taxon>Cetraspora</taxon>
    </lineage>
</organism>